<dbReference type="CDD" id="cd13156">
    <property type="entry name" value="KOW_RPL6"/>
    <property type="match status" value="1"/>
</dbReference>
<reference evidence="8" key="2">
    <citation type="submission" date="2020-10" db="UniProtKB">
        <authorList>
            <consortium name="WormBaseParasite"/>
        </authorList>
    </citation>
    <scope>IDENTIFICATION</scope>
</reference>
<dbReference type="InterPro" id="IPR008991">
    <property type="entry name" value="Translation_prot_SH3-like_sf"/>
</dbReference>
<name>A0A7E4VHZ1_PANRE</name>
<dbReference type="Proteomes" id="UP000492821">
    <property type="component" value="Unassembled WGS sequence"/>
</dbReference>
<evidence type="ECO:0000256" key="1">
    <source>
        <dbReference type="ARBA" id="ARBA00010592"/>
    </source>
</evidence>
<dbReference type="Gene3D" id="2.30.30.30">
    <property type="match status" value="1"/>
</dbReference>
<dbReference type="AlphaFoldDB" id="A0A7E4VHZ1"/>
<dbReference type="WBParaSite" id="Pan_g21363.t1">
    <property type="protein sequence ID" value="Pan_g21363.t1"/>
    <property type="gene ID" value="Pan_g21363"/>
</dbReference>
<dbReference type="GO" id="GO:0022625">
    <property type="term" value="C:cytosolic large ribosomal subunit"/>
    <property type="evidence" value="ECO:0007669"/>
    <property type="project" value="TreeGrafter"/>
</dbReference>
<dbReference type="FunFam" id="2.30.30.30:FF:000014">
    <property type="entry name" value="60S ribosomal protein L6"/>
    <property type="match status" value="1"/>
</dbReference>
<dbReference type="SUPFAM" id="SSF50104">
    <property type="entry name" value="Translation proteins SH3-like domain"/>
    <property type="match status" value="1"/>
</dbReference>
<dbReference type="GO" id="GO:0003723">
    <property type="term" value="F:RNA binding"/>
    <property type="evidence" value="ECO:0007669"/>
    <property type="project" value="TreeGrafter"/>
</dbReference>
<evidence type="ECO:0000313" key="7">
    <source>
        <dbReference type="Proteomes" id="UP000492821"/>
    </source>
</evidence>
<evidence type="ECO:0000313" key="8">
    <source>
        <dbReference type="WBParaSite" id="Pan_g21363.t1"/>
    </source>
</evidence>
<keyword evidence="3 5" id="KW-0687">Ribonucleoprotein</keyword>
<evidence type="ECO:0000256" key="3">
    <source>
        <dbReference type="ARBA" id="ARBA00023274"/>
    </source>
</evidence>
<dbReference type="InterPro" id="IPR049633">
    <property type="entry name" value="Ribosomal_eL6_CS"/>
</dbReference>
<protein>
    <recommendedName>
        <fullName evidence="5">60S ribosomal protein L6</fullName>
    </recommendedName>
</protein>
<keyword evidence="2 5" id="KW-0689">Ribosomal protein</keyword>
<dbReference type="GO" id="GO:0002181">
    <property type="term" value="P:cytoplasmic translation"/>
    <property type="evidence" value="ECO:0007669"/>
    <property type="project" value="TreeGrafter"/>
</dbReference>
<feature type="region of interest" description="Disordered" evidence="6">
    <location>
        <begin position="1"/>
        <end position="21"/>
    </location>
</feature>
<evidence type="ECO:0000256" key="6">
    <source>
        <dbReference type="SAM" id="MobiDB-lite"/>
    </source>
</evidence>
<dbReference type="Pfam" id="PF01159">
    <property type="entry name" value="Ribosomal_L6e"/>
    <property type="match status" value="1"/>
</dbReference>
<evidence type="ECO:0000256" key="5">
    <source>
        <dbReference type="RuleBase" id="RU000662"/>
    </source>
</evidence>
<dbReference type="PANTHER" id="PTHR10715:SF0">
    <property type="entry name" value="LARGE RIBOSOMAL SUBUNIT PROTEIN EL6"/>
    <property type="match status" value="1"/>
</dbReference>
<sequence length="198" mass="21531">MPGKKEAAAPKAKVAGGAPKSTKKSLLLRAVRPSKVHHRKPKTVPLRSSITPGTILILLVGAHRGKRVVFLKQLKSGLLLVSGPLKINNTPLRRVNQAFVIATSTKIDVSKVQIPEHINDAYFKKPVEKTSKADSNIFASSTKSTYVVSDQKKADQKAVDTAILAAIKATKAEKKFLLGYLGTRFSLGKNEYPHNLVF</sequence>
<dbReference type="InterPro" id="IPR041997">
    <property type="entry name" value="Ribosomal_eL6_KOW"/>
</dbReference>
<comment type="subunit">
    <text evidence="4">Component of the large ribosomal subunit. May bind IPO9 with low affinity.</text>
</comment>
<keyword evidence="7" id="KW-1185">Reference proteome</keyword>
<accession>A0A7E4VHZ1</accession>
<proteinExistence type="inferred from homology"/>
<dbReference type="PANTHER" id="PTHR10715">
    <property type="entry name" value="60S RIBOSOMAL PROTEIN L6"/>
    <property type="match status" value="1"/>
</dbReference>
<comment type="similarity">
    <text evidence="1 5">Belongs to the eukaryotic ribosomal protein eL6 family.</text>
</comment>
<dbReference type="InterPro" id="IPR000915">
    <property type="entry name" value="60S_ribosomal_eL6"/>
</dbReference>
<dbReference type="GO" id="GO:0000027">
    <property type="term" value="P:ribosomal large subunit assembly"/>
    <property type="evidence" value="ECO:0007669"/>
    <property type="project" value="TreeGrafter"/>
</dbReference>
<organism evidence="7 8">
    <name type="scientific">Panagrellus redivivus</name>
    <name type="common">Microworm</name>
    <dbReference type="NCBI Taxonomy" id="6233"/>
    <lineage>
        <taxon>Eukaryota</taxon>
        <taxon>Metazoa</taxon>
        <taxon>Ecdysozoa</taxon>
        <taxon>Nematoda</taxon>
        <taxon>Chromadorea</taxon>
        <taxon>Rhabditida</taxon>
        <taxon>Tylenchina</taxon>
        <taxon>Panagrolaimomorpha</taxon>
        <taxon>Panagrolaimoidea</taxon>
        <taxon>Panagrolaimidae</taxon>
        <taxon>Panagrellus</taxon>
    </lineage>
</organism>
<reference evidence="7" key="1">
    <citation type="journal article" date="2013" name="Genetics">
        <title>The draft genome and transcriptome of Panagrellus redivivus are shaped by the harsh demands of a free-living lifestyle.</title>
        <authorList>
            <person name="Srinivasan J."/>
            <person name="Dillman A.R."/>
            <person name="Macchietto M.G."/>
            <person name="Heikkinen L."/>
            <person name="Lakso M."/>
            <person name="Fracchia K.M."/>
            <person name="Antoshechkin I."/>
            <person name="Mortazavi A."/>
            <person name="Wong G."/>
            <person name="Sternberg P.W."/>
        </authorList>
    </citation>
    <scope>NUCLEOTIDE SEQUENCE [LARGE SCALE GENOMIC DNA]</scope>
    <source>
        <strain evidence="7">MT8872</strain>
    </source>
</reference>
<evidence type="ECO:0000256" key="4">
    <source>
        <dbReference type="ARBA" id="ARBA00046388"/>
    </source>
</evidence>
<dbReference type="GO" id="GO:0003735">
    <property type="term" value="F:structural constituent of ribosome"/>
    <property type="evidence" value="ECO:0007669"/>
    <property type="project" value="InterPro"/>
</dbReference>
<dbReference type="InterPro" id="IPR014722">
    <property type="entry name" value="Rib_uL2_dom2"/>
</dbReference>
<dbReference type="PROSITE" id="PS01170">
    <property type="entry name" value="RIBOSOMAL_L6E"/>
    <property type="match status" value="1"/>
</dbReference>
<evidence type="ECO:0000256" key="2">
    <source>
        <dbReference type="ARBA" id="ARBA00022980"/>
    </source>
</evidence>
<feature type="compositionally biased region" description="Low complexity" evidence="6">
    <location>
        <begin position="9"/>
        <end position="20"/>
    </location>
</feature>